<organism evidence="1 2">
    <name type="scientific">Coccidioides immitis H538.4</name>
    <dbReference type="NCBI Taxonomy" id="396776"/>
    <lineage>
        <taxon>Eukaryota</taxon>
        <taxon>Fungi</taxon>
        <taxon>Dikarya</taxon>
        <taxon>Ascomycota</taxon>
        <taxon>Pezizomycotina</taxon>
        <taxon>Eurotiomycetes</taxon>
        <taxon>Eurotiomycetidae</taxon>
        <taxon>Onygenales</taxon>
        <taxon>Onygenaceae</taxon>
        <taxon>Coccidioides</taxon>
    </lineage>
</organism>
<sequence>MSAHAGCAVCYHHTGSTFLIQTPPLPTLRSSFTAASDQVTDKPSYKTRGSMPNHRYSKSHTAAMCQYNDLPYIYEKCEEIPRHIVIHRLYELCERPQNVGTYRHCSDEWATKSDDILAGSSRAKGDCITCADPTRTVVISYV</sequence>
<gene>
    <name evidence="1" type="ORF">CIHG_10090</name>
</gene>
<protein>
    <submittedName>
        <fullName evidence="1">Uncharacterized protein</fullName>
    </submittedName>
</protein>
<evidence type="ECO:0000313" key="1">
    <source>
        <dbReference type="EMBL" id="KMU92318.1"/>
    </source>
</evidence>
<dbReference type="Proteomes" id="UP000054563">
    <property type="component" value="Unassembled WGS sequence"/>
</dbReference>
<accession>A0A0J8UWL5</accession>
<reference evidence="2" key="1">
    <citation type="journal article" date="2010" name="Genome Res.">
        <title>Population genomic sequencing of Coccidioides fungi reveals recent hybridization and transposon control.</title>
        <authorList>
            <person name="Neafsey D.E."/>
            <person name="Barker B.M."/>
            <person name="Sharpton T.J."/>
            <person name="Stajich J.E."/>
            <person name="Park D.J."/>
            <person name="Whiston E."/>
            <person name="Hung C.-Y."/>
            <person name="McMahan C."/>
            <person name="White J."/>
            <person name="Sykes S."/>
            <person name="Heiman D."/>
            <person name="Young S."/>
            <person name="Zeng Q."/>
            <person name="Abouelleil A."/>
            <person name="Aftuck L."/>
            <person name="Bessette D."/>
            <person name="Brown A."/>
            <person name="FitzGerald M."/>
            <person name="Lui A."/>
            <person name="Macdonald J.P."/>
            <person name="Priest M."/>
            <person name="Orbach M.J."/>
            <person name="Galgiani J.N."/>
            <person name="Kirkland T.N."/>
            <person name="Cole G.T."/>
            <person name="Birren B.W."/>
            <person name="Henn M.R."/>
            <person name="Taylor J.W."/>
            <person name="Rounsley S.D."/>
        </authorList>
    </citation>
    <scope>NUCLEOTIDE SEQUENCE [LARGE SCALE GENOMIC DNA]</scope>
    <source>
        <strain evidence="2">H538.4</strain>
    </source>
</reference>
<dbReference type="VEuPathDB" id="FungiDB:CIHG_10090"/>
<name>A0A0J8UWL5_COCIT</name>
<dbReference type="AlphaFoldDB" id="A0A0J8UWL5"/>
<dbReference type="EMBL" id="DS017067">
    <property type="protein sequence ID" value="KMU92318.1"/>
    <property type="molecule type" value="Genomic_DNA"/>
</dbReference>
<proteinExistence type="predicted"/>
<evidence type="ECO:0000313" key="2">
    <source>
        <dbReference type="Proteomes" id="UP000054563"/>
    </source>
</evidence>